<evidence type="ECO:0000256" key="3">
    <source>
        <dbReference type="ARBA" id="ARBA00022833"/>
    </source>
</evidence>
<proteinExistence type="predicted"/>
<keyword evidence="1" id="KW-0479">Metal-binding</keyword>
<dbReference type="InterPro" id="IPR037187">
    <property type="entry name" value="DnaK_N"/>
</dbReference>
<dbReference type="RefSeq" id="WP_014243932.1">
    <property type="nucleotide sequence ID" value="NC_016620.1"/>
</dbReference>
<dbReference type="AlphaFoldDB" id="E1WZ51"/>
<dbReference type="EMBL" id="FQ312005">
    <property type="protein sequence ID" value="CBW26148.1"/>
    <property type="molecule type" value="Genomic_DNA"/>
</dbReference>
<dbReference type="Gene3D" id="1.20.120.910">
    <property type="entry name" value="DksA, coiled-coil domain"/>
    <property type="match status" value="1"/>
</dbReference>
<feature type="domain" description="Zinc finger DksA/TraR C4-type" evidence="5">
    <location>
        <begin position="77"/>
        <end position="112"/>
    </location>
</feature>
<dbReference type="GO" id="GO:0008270">
    <property type="term" value="F:zinc ion binding"/>
    <property type="evidence" value="ECO:0007669"/>
    <property type="project" value="UniProtKB-KW"/>
</dbReference>
<evidence type="ECO:0000313" key="7">
    <source>
        <dbReference type="Proteomes" id="UP000008963"/>
    </source>
</evidence>
<sequence length="168" mass="19223">MESKTLEHFKKLFIEIKRNSALENLGRNEEQDLALKSGDEIDQTNRERDERLILKLQGRQRFYLKKVDAALDRIENGTFGECTECGDDISESRLLARPTADLCICCKEEQERGEGHVLYENKSHTLGKQILSDKINPSLVNTNPGDDNIVQFHSKSDLNNINTQTFAR</sequence>
<evidence type="ECO:0000256" key="1">
    <source>
        <dbReference type="ARBA" id="ARBA00022723"/>
    </source>
</evidence>
<dbReference type="eggNOG" id="COG1734">
    <property type="taxonomic scope" value="Bacteria"/>
</dbReference>
<dbReference type="HOGENOM" id="CLU_043144_2_1_7"/>
<dbReference type="PATRIC" id="fig|862908.3.peg.1213"/>
<gene>
    <name evidence="6" type="ordered locus">BMS_1274</name>
</gene>
<reference evidence="7" key="1">
    <citation type="journal article" date="2013" name="ISME J.">
        <title>A small predatory core genome in the divergent marine Bacteriovorax marinus SJ and the terrestrial Bdellovibrio bacteriovorus.</title>
        <authorList>
            <person name="Crossman L.C."/>
            <person name="Chen H."/>
            <person name="Cerdeno-Tarraga A.M."/>
            <person name="Brooks K."/>
            <person name="Quail M.A."/>
            <person name="Pineiro S.A."/>
            <person name="Hobley L."/>
            <person name="Sockett R.E."/>
            <person name="Bentley S.D."/>
            <person name="Parkhill J."/>
            <person name="Williams H.N."/>
            <person name="Stine O.C."/>
        </authorList>
    </citation>
    <scope>NUCLEOTIDE SEQUENCE [LARGE SCALE GENOMIC DNA]</scope>
    <source>
        <strain evidence="7">ATCC BAA-682 / DSM 15412 / SJ</strain>
    </source>
</reference>
<evidence type="ECO:0000259" key="5">
    <source>
        <dbReference type="Pfam" id="PF01258"/>
    </source>
</evidence>
<feature type="zinc finger region" description="dksA C4-type" evidence="4">
    <location>
        <begin position="82"/>
        <end position="106"/>
    </location>
</feature>
<keyword evidence="3" id="KW-0862">Zinc</keyword>
<dbReference type="InterPro" id="IPR000962">
    <property type="entry name" value="Znf_DskA_TraR"/>
</dbReference>
<organism evidence="6 7">
    <name type="scientific">Halobacteriovorax marinus (strain ATCC BAA-682 / DSM 15412 / SJ)</name>
    <name type="common">Bacteriovorax marinus</name>
    <dbReference type="NCBI Taxonomy" id="862908"/>
    <lineage>
        <taxon>Bacteria</taxon>
        <taxon>Pseudomonadati</taxon>
        <taxon>Bdellovibrionota</taxon>
        <taxon>Bacteriovoracia</taxon>
        <taxon>Bacteriovoracales</taxon>
        <taxon>Halobacteriovoraceae</taxon>
        <taxon>Halobacteriovorax</taxon>
    </lineage>
</organism>
<name>E1WZ51_HALMS</name>
<evidence type="ECO:0000256" key="4">
    <source>
        <dbReference type="PROSITE-ProRule" id="PRU00510"/>
    </source>
</evidence>
<dbReference type="PROSITE" id="PS51128">
    <property type="entry name" value="ZF_DKSA_2"/>
    <property type="match status" value="1"/>
</dbReference>
<keyword evidence="7" id="KW-1185">Reference proteome</keyword>
<dbReference type="Proteomes" id="UP000008963">
    <property type="component" value="Chromosome"/>
</dbReference>
<accession>E1WZ51</accession>
<keyword evidence="2" id="KW-0863">Zinc-finger</keyword>
<evidence type="ECO:0000256" key="2">
    <source>
        <dbReference type="ARBA" id="ARBA00022771"/>
    </source>
</evidence>
<dbReference type="SUPFAM" id="SSF57716">
    <property type="entry name" value="Glucocorticoid receptor-like (DNA-binding domain)"/>
    <property type="match status" value="1"/>
</dbReference>
<dbReference type="STRING" id="862908.BMS_1274"/>
<protein>
    <submittedName>
        <fullName evidence="6">DnaK suppressor protein homologue</fullName>
    </submittedName>
</protein>
<dbReference type="Pfam" id="PF01258">
    <property type="entry name" value="zf-dskA_traR"/>
    <property type="match status" value="1"/>
</dbReference>
<dbReference type="OrthoDB" id="5296290at2"/>
<evidence type="ECO:0000313" key="6">
    <source>
        <dbReference type="EMBL" id="CBW26148.1"/>
    </source>
</evidence>
<dbReference type="KEGG" id="bmx:BMS_1274"/>
<dbReference type="PANTHER" id="PTHR33823">
    <property type="entry name" value="RNA POLYMERASE-BINDING TRANSCRIPTION FACTOR DKSA-RELATED"/>
    <property type="match status" value="1"/>
</dbReference>
<dbReference type="SUPFAM" id="SSF109635">
    <property type="entry name" value="DnaK suppressor protein DksA, alpha-hairpin domain"/>
    <property type="match status" value="1"/>
</dbReference>